<dbReference type="Proteomes" id="UP001397290">
    <property type="component" value="Unassembled WGS sequence"/>
</dbReference>
<sequence length="338" mass="35830">MAAPRLTRSSQQNTFPNMVNFFRAAVASVAALVGAAQAAAIGNTFASGYPGSIEVRSTSPLTIRYSTSQPDDRNWIGIYPAVDGGGPDNQQLGAKASVKWAYAPGLDGTVTIPTDGLPGGDYKAYFLARDAYLWQGAPVQFSLDKSYPGVLSVASGYPLRVQYNTTRPNDRNWIGVYFASGGGPDTGAQQPNESAVRWAYAGAAQGSVEIPTDGFGDGVYKAYLLADDGYESLAAPQIFAQGNAVFKGALVVDYAADAFTFHYTTQRPAANNWIGIWPAGQGPDSQTGVGASLAWEYAAEARGVKKVDASKLASGQYQAFFLASDKYNWLASPITIHK</sequence>
<dbReference type="EMBL" id="JAAHCF010000504">
    <property type="protein sequence ID" value="KAK8143501.1"/>
    <property type="molecule type" value="Genomic_DNA"/>
</dbReference>
<proteinExistence type="predicted"/>
<dbReference type="AlphaFoldDB" id="A0AAW0RNA4"/>
<keyword evidence="2" id="KW-1185">Reference proteome</keyword>
<organism evidence="1 2">
    <name type="scientific">Beauveria asiatica</name>
    <dbReference type="NCBI Taxonomy" id="1069075"/>
    <lineage>
        <taxon>Eukaryota</taxon>
        <taxon>Fungi</taxon>
        <taxon>Dikarya</taxon>
        <taxon>Ascomycota</taxon>
        <taxon>Pezizomycotina</taxon>
        <taxon>Sordariomycetes</taxon>
        <taxon>Hypocreomycetidae</taxon>
        <taxon>Hypocreales</taxon>
        <taxon>Cordycipitaceae</taxon>
        <taxon>Beauveria</taxon>
    </lineage>
</organism>
<protein>
    <submittedName>
        <fullName evidence="1">Uncharacterized protein</fullName>
    </submittedName>
</protein>
<reference evidence="1 2" key="1">
    <citation type="submission" date="2020-02" db="EMBL/GenBank/DDBJ databases">
        <title>Comparative genomics of the hypocrealean fungal genus Beauvera.</title>
        <authorList>
            <person name="Showalter D.N."/>
            <person name="Bushley K.E."/>
            <person name="Rehner S.A."/>
        </authorList>
    </citation>
    <scope>NUCLEOTIDE SEQUENCE [LARGE SCALE GENOMIC DNA]</scope>
    <source>
        <strain evidence="1 2">ARSEF4384</strain>
    </source>
</reference>
<accession>A0AAW0RNA4</accession>
<gene>
    <name evidence="1" type="ORF">G3M48_007162</name>
</gene>
<evidence type="ECO:0000313" key="1">
    <source>
        <dbReference type="EMBL" id="KAK8143501.1"/>
    </source>
</evidence>
<comment type="caution">
    <text evidence="1">The sequence shown here is derived from an EMBL/GenBank/DDBJ whole genome shotgun (WGS) entry which is preliminary data.</text>
</comment>
<name>A0AAW0RNA4_9HYPO</name>
<evidence type="ECO:0000313" key="2">
    <source>
        <dbReference type="Proteomes" id="UP001397290"/>
    </source>
</evidence>